<dbReference type="Pfam" id="PF00646">
    <property type="entry name" value="F-box"/>
    <property type="match status" value="1"/>
</dbReference>
<keyword evidence="5" id="KW-1185">Reference proteome</keyword>
<dbReference type="Proteomes" id="UP000011116">
    <property type="component" value="Chromosome 7H"/>
</dbReference>
<reference evidence="5" key="1">
    <citation type="journal article" date="2012" name="Nature">
        <title>A physical, genetic and functional sequence assembly of the barley genome.</title>
        <authorList>
            <consortium name="The International Barley Genome Sequencing Consortium"/>
            <person name="Mayer K.F."/>
            <person name="Waugh R."/>
            <person name="Brown J.W."/>
            <person name="Schulman A."/>
            <person name="Langridge P."/>
            <person name="Platzer M."/>
            <person name="Fincher G.B."/>
            <person name="Muehlbauer G.J."/>
            <person name="Sato K."/>
            <person name="Close T.J."/>
            <person name="Wise R.P."/>
            <person name="Stein N."/>
        </authorList>
    </citation>
    <scope>NUCLEOTIDE SEQUENCE [LARGE SCALE GENOMIC DNA]</scope>
    <source>
        <strain evidence="5">cv. Morex</strain>
    </source>
</reference>
<evidence type="ECO:0000259" key="2">
    <source>
        <dbReference type="Pfam" id="PF00646"/>
    </source>
</evidence>
<accession>A0A8I6ZEU3</accession>
<dbReference type="SUPFAM" id="SSF81383">
    <property type="entry name" value="F-box domain"/>
    <property type="match status" value="1"/>
</dbReference>
<dbReference type="AlphaFoldDB" id="A0A8I6ZEU3"/>
<reference evidence="4" key="3">
    <citation type="submission" date="2022-01" db="UniProtKB">
        <authorList>
            <consortium name="EnsemblPlants"/>
        </authorList>
    </citation>
    <scope>IDENTIFICATION</scope>
    <source>
        <strain evidence="4">subsp. vulgare</strain>
    </source>
</reference>
<dbReference type="Gramene" id="HORVU.MOREX.r2.7HG0612730.1">
    <property type="protein sequence ID" value="HORVU.MOREX.r2.7HG0612730.1.CDS.1"/>
    <property type="gene ID" value="HORVU.MOREX.r2.7HG0612730"/>
</dbReference>
<feature type="region of interest" description="Disordered" evidence="1">
    <location>
        <begin position="321"/>
        <end position="341"/>
    </location>
</feature>
<dbReference type="NCBIfam" id="TIGR01640">
    <property type="entry name" value="F_box_assoc_1"/>
    <property type="match status" value="1"/>
</dbReference>
<evidence type="ECO:0008006" key="6">
    <source>
        <dbReference type="Google" id="ProtNLM"/>
    </source>
</evidence>
<dbReference type="InterPro" id="IPR017451">
    <property type="entry name" value="F-box-assoc_interact_dom"/>
</dbReference>
<dbReference type="Gramene" id="HORVU.MOREX.r3.7HG0738720.1">
    <property type="protein sequence ID" value="HORVU.MOREX.r3.7HG0738720.1.CDS1"/>
    <property type="gene ID" value="HORVU.MOREX.r3.7HG0738720"/>
</dbReference>
<feature type="domain" description="F-box" evidence="2">
    <location>
        <begin position="15"/>
        <end position="55"/>
    </location>
</feature>
<evidence type="ECO:0000259" key="3">
    <source>
        <dbReference type="Pfam" id="PF08268"/>
    </source>
</evidence>
<evidence type="ECO:0000313" key="5">
    <source>
        <dbReference type="Proteomes" id="UP000011116"/>
    </source>
</evidence>
<dbReference type="InterPro" id="IPR013187">
    <property type="entry name" value="F-box-assoc_dom_typ3"/>
</dbReference>
<dbReference type="InterPro" id="IPR036047">
    <property type="entry name" value="F-box-like_dom_sf"/>
</dbReference>
<name>A0A8I6ZEU3_HORVV</name>
<evidence type="ECO:0000256" key="1">
    <source>
        <dbReference type="SAM" id="MobiDB-lite"/>
    </source>
</evidence>
<feature type="domain" description="F-box associated beta-propeller type 3" evidence="3">
    <location>
        <begin position="114"/>
        <end position="311"/>
    </location>
</feature>
<dbReference type="InterPro" id="IPR001810">
    <property type="entry name" value="F-box_dom"/>
</dbReference>
<sequence length="422" mass="48309">MRRSRMPDRRGAAVLDDLPDDIVVGKILILLPPKDIGRCRVVRKSWRSATSTPGFMVEHRRRQPSLPIIDGNGRPASFVTLRAAVAGRATNQQIWPFPSQYPKPMGSGLWLRASSDGFLIVWWMFRDRFYICNPTTRKHALLPLPGSSCVHGLYEHKSTGEYRVLWSIIHAKQEEATLYVLTVGAKESRSIQVVLPTLPSPSQKQMYQLIYHLRCELLRKPPPVHHCGSLHWIFGPNLTLGGSSTQGIIVFDTEAESFRWMRNPPTGTGDLMYKRLFDMEGTLAFVCTKSYNTAKDVWVMQDYEAETWAFKYRIDVSMRQASRPLESTSPKDTRKTKRPLDSTVTSFGRMTPLNEHELLVSFNYNYVLRSNTDDKLLGVLTIYKRRYCMKLTGHRLQESIMPIPSGEMQGEDEELPFSMQHV</sequence>
<dbReference type="InterPro" id="IPR050796">
    <property type="entry name" value="SCF_F-box_component"/>
</dbReference>
<reference evidence="4" key="2">
    <citation type="submission" date="2020-10" db="EMBL/GenBank/DDBJ databases">
        <authorList>
            <person name="Scholz U."/>
            <person name="Mascher M."/>
            <person name="Fiebig A."/>
        </authorList>
    </citation>
    <scope>NUCLEOTIDE SEQUENCE [LARGE SCALE GENOMIC DNA]</scope>
    <source>
        <strain evidence="4">cv. Morex</strain>
    </source>
</reference>
<proteinExistence type="predicted"/>
<evidence type="ECO:0000313" key="4">
    <source>
        <dbReference type="EnsemblPlants" id="HORVU.MOREX.r3.7HG0738720.1.CDS1"/>
    </source>
</evidence>
<dbReference type="Pfam" id="PF08268">
    <property type="entry name" value="FBA_3"/>
    <property type="match status" value="1"/>
</dbReference>
<dbReference type="EnsemblPlants" id="HORVU.MOREX.r3.7HG0738720.1">
    <property type="protein sequence ID" value="HORVU.MOREX.r3.7HG0738720.1.CDS1"/>
    <property type="gene ID" value="HORVU.MOREX.r3.7HG0738720"/>
</dbReference>
<organism evidence="4 5">
    <name type="scientific">Hordeum vulgare subsp. vulgare</name>
    <name type="common">Domesticated barley</name>
    <dbReference type="NCBI Taxonomy" id="112509"/>
    <lineage>
        <taxon>Eukaryota</taxon>
        <taxon>Viridiplantae</taxon>
        <taxon>Streptophyta</taxon>
        <taxon>Embryophyta</taxon>
        <taxon>Tracheophyta</taxon>
        <taxon>Spermatophyta</taxon>
        <taxon>Magnoliopsida</taxon>
        <taxon>Liliopsida</taxon>
        <taxon>Poales</taxon>
        <taxon>Poaceae</taxon>
        <taxon>BOP clade</taxon>
        <taxon>Pooideae</taxon>
        <taxon>Triticodae</taxon>
        <taxon>Triticeae</taxon>
        <taxon>Hordeinae</taxon>
        <taxon>Hordeum</taxon>
    </lineage>
</organism>
<protein>
    <recommendedName>
        <fullName evidence="6">F-box domain-containing protein</fullName>
    </recommendedName>
</protein>
<dbReference type="PANTHER" id="PTHR31672">
    <property type="entry name" value="BNACNNG10540D PROTEIN"/>
    <property type="match status" value="1"/>
</dbReference>
<dbReference type="PANTHER" id="PTHR31672:SF2">
    <property type="entry name" value="F-BOX DOMAIN-CONTAINING PROTEIN"/>
    <property type="match status" value="1"/>
</dbReference>